<evidence type="ECO:0000256" key="1">
    <source>
        <dbReference type="SAM" id="Phobius"/>
    </source>
</evidence>
<sequence>MNIWLAGLAAVLVQPLIVLLRLLPDFVGSSGSLRGFGSVLLVIIVVAASVVLIFGIPVFLILRRIKRVGWVSLGVSGALLGGMLAAFSWPRTIDGYSAGHTLHGKFVATYVDGVPTTYAWLTYGESVLWFAMHGLIGALVFWAVWRVRERPK</sequence>
<feature type="transmembrane region" description="Helical" evidence="1">
    <location>
        <begin position="127"/>
        <end position="145"/>
    </location>
</feature>
<dbReference type="OrthoDB" id="6058395at2"/>
<evidence type="ECO:0000313" key="2">
    <source>
        <dbReference type="EMBL" id="AVP96830.1"/>
    </source>
</evidence>
<reference evidence="2 3" key="2">
    <citation type="submission" date="2018-03" db="EMBL/GenBank/DDBJ databases">
        <authorList>
            <person name="Keele B.F."/>
        </authorList>
    </citation>
    <scope>NUCLEOTIDE SEQUENCE [LARGE SCALE GENOMIC DNA]</scope>
    <source>
        <strain evidence="2 3">D13</strain>
    </source>
</reference>
<keyword evidence="1" id="KW-0812">Transmembrane</keyword>
<dbReference type="Proteomes" id="UP000241074">
    <property type="component" value="Chromosome"/>
</dbReference>
<feature type="transmembrane region" description="Helical" evidence="1">
    <location>
        <begin position="69"/>
        <end position="89"/>
    </location>
</feature>
<feature type="transmembrane region" description="Helical" evidence="1">
    <location>
        <begin position="39"/>
        <end position="62"/>
    </location>
</feature>
<dbReference type="KEGG" id="xba:C7S18_06270"/>
<protein>
    <submittedName>
        <fullName evidence="2">Uncharacterized protein</fullName>
    </submittedName>
</protein>
<keyword evidence="1" id="KW-1133">Transmembrane helix</keyword>
<accession>A0A2P1PPQ4</accession>
<reference evidence="2 3" key="1">
    <citation type="submission" date="2018-03" db="EMBL/GenBank/DDBJ databases">
        <title>Ahniella affigens gen. nov., sp. nov., a gammaproteobacterium isolated from sandy soil near a stream.</title>
        <authorList>
            <person name="Ko Y."/>
            <person name="Kim J.-H."/>
        </authorList>
    </citation>
    <scope>NUCLEOTIDE SEQUENCE [LARGE SCALE GENOMIC DNA]</scope>
    <source>
        <strain evidence="2 3">D13</strain>
    </source>
</reference>
<dbReference type="AlphaFoldDB" id="A0A2P1PPQ4"/>
<gene>
    <name evidence="2" type="ORF">C7S18_06270</name>
</gene>
<evidence type="ECO:0000313" key="3">
    <source>
        <dbReference type="Proteomes" id="UP000241074"/>
    </source>
</evidence>
<organism evidence="2 3">
    <name type="scientific">Ahniella affigens</name>
    <dbReference type="NCBI Taxonomy" id="2021234"/>
    <lineage>
        <taxon>Bacteria</taxon>
        <taxon>Pseudomonadati</taxon>
        <taxon>Pseudomonadota</taxon>
        <taxon>Gammaproteobacteria</taxon>
        <taxon>Lysobacterales</taxon>
        <taxon>Rhodanobacteraceae</taxon>
        <taxon>Ahniella</taxon>
    </lineage>
</organism>
<keyword evidence="1" id="KW-0472">Membrane</keyword>
<dbReference type="RefSeq" id="WP_106890756.1">
    <property type="nucleotide sequence ID" value="NZ_CP027860.1"/>
</dbReference>
<proteinExistence type="predicted"/>
<keyword evidence="3" id="KW-1185">Reference proteome</keyword>
<name>A0A2P1PPQ4_9GAMM</name>
<dbReference type="EMBL" id="CP027860">
    <property type="protein sequence ID" value="AVP96830.1"/>
    <property type="molecule type" value="Genomic_DNA"/>
</dbReference>